<organism evidence="8 9">
    <name type="scientific">Clostridium beijerinckii (strain ATCC 51743 / NCIMB 8052)</name>
    <name type="common">Clostridium acetobutylicum</name>
    <dbReference type="NCBI Taxonomy" id="290402"/>
    <lineage>
        <taxon>Bacteria</taxon>
        <taxon>Bacillati</taxon>
        <taxon>Bacillota</taxon>
        <taxon>Clostridia</taxon>
        <taxon>Eubacteriales</taxon>
        <taxon>Clostridiaceae</taxon>
        <taxon>Clostridium</taxon>
    </lineage>
</organism>
<evidence type="ECO:0000256" key="4">
    <source>
        <dbReference type="ARBA" id="ARBA00022984"/>
    </source>
</evidence>
<keyword evidence="5 7" id="KW-0413">Isomerase</keyword>
<dbReference type="InterPro" id="IPR004391">
    <property type="entry name" value="Glu_race"/>
</dbReference>
<dbReference type="InterPro" id="IPR033134">
    <property type="entry name" value="Asp/Glu_racemase_AS_2"/>
</dbReference>
<dbReference type="EC" id="5.1.1.3" evidence="2 7"/>
<gene>
    <name evidence="7" type="primary">murI</name>
    <name evidence="8" type="ordered locus">Cbei_0032</name>
</gene>
<evidence type="ECO:0000313" key="9">
    <source>
        <dbReference type="Proteomes" id="UP000000565"/>
    </source>
</evidence>
<evidence type="ECO:0000256" key="7">
    <source>
        <dbReference type="HAMAP-Rule" id="MF_00258"/>
    </source>
</evidence>
<evidence type="ECO:0000256" key="5">
    <source>
        <dbReference type="ARBA" id="ARBA00023235"/>
    </source>
</evidence>
<dbReference type="Gene3D" id="3.40.50.1860">
    <property type="match status" value="2"/>
</dbReference>
<dbReference type="Pfam" id="PF01177">
    <property type="entry name" value="Asp_Glu_race"/>
    <property type="match status" value="1"/>
</dbReference>
<evidence type="ECO:0000256" key="6">
    <source>
        <dbReference type="ARBA" id="ARBA00023316"/>
    </source>
</evidence>
<dbReference type="SUPFAM" id="SSF53681">
    <property type="entry name" value="Aspartate/glutamate racemase"/>
    <property type="match status" value="2"/>
</dbReference>
<feature type="binding site" evidence="7">
    <location>
        <begin position="69"/>
        <end position="70"/>
    </location>
    <ligand>
        <name>substrate</name>
    </ligand>
</feature>
<comment type="similarity">
    <text evidence="7">Belongs to the aspartate/glutamate racemases family.</text>
</comment>
<dbReference type="GO" id="GO:0009252">
    <property type="term" value="P:peptidoglycan biosynthetic process"/>
    <property type="evidence" value="ECO:0007669"/>
    <property type="project" value="UniProtKB-UniRule"/>
</dbReference>
<reference evidence="8 9" key="3">
    <citation type="journal article" date="2012" name="BMC Genomics">
        <title>Genome-wide dynamic transcriptional profiling in clostridium beijerinckii NCIMB 8052 using single-nucleotide resolution RNA-Seq.</title>
        <authorList>
            <person name="Wang Y."/>
            <person name="Li X."/>
            <person name="Mao Y."/>
            <person name="Blaschek H.P."/>
        </authorList>
    </citation>
    <scope>NUCLEOTIDE SEQUENCE [LARGE SCALE GENOMIC DNA]</scope>
    <source>
        <strain evidence="9">ATCC 51743 / NCIMB 8052</strain>
    </source>
</reference>
<reference evidence="8 9" key="1">
    <citation type="submission" date="2007-06" db="EMBL/GenBank/DDBJ databases">
        <title>Complete sequence of Clostridium beijerinckii NCIMB 8052.</title>
        <authorList>
            <consortium name="US DOE Joint Genome Institute"/>
            <person name="Copeland A."/>
            <person name="Lucas S."/>
            <person name="Lapidus A."/>
            <person name="Barry K."/>
            <person name="Detter J.C."/>
            <person name="Glavina del Rio T."/>
            <person name="Hammon N."/>
            <person name="Israni S."/>
            <person name="Dalin E."/>
            <person name="Tice H."/>
            <person name="Pitluck S."/>
            <person name="Sims D."/>
            <person name="Brettin T."/>
            <person name="Bruce D."/>
            <person name="Tapia R."/>
            <person name="Brainard J."/>
            <person name="Schmutz J."/>
            <person name="Larimer F."/>
            <person name="Land M."/>
            <person name="Hauser L."/>
            <person name="Kyrpides N."/>
            <person name="Mikhailova N."/>
            <person name="Bennet G."/>
            <person name="Cann I."/>
            <person name="Chen J.-S."/>
            <person name="Contreras A.L."/>
            <person name="Jones D."/>
            <person name="Kashket E."/>
            <person name="Mitchell W."/>
            <person name="Stoddard S."/>
            <person name="Schwarz W."/>
            <person name="Qureshi N."/>
            <person name="Young M."/>
            <person name="Shi Z."/>
            <person name="Ezeji T."/>
            <person name="White B."/>
            <person name="Blaschek H."/>
            <person name="Richardson P."/>
        </authorList>
    </citation>
    <scope>NUCLEOTIDE SEQUENCE [LARGE SCALE GENOMIC DNA]</scope>
    <source>
        <strain evidence="9">ATCC 51743 / NCIMB 8052</strain>
    </source>
</reference>
<dbReference type="InterPro" id="IPR018187">
    <property type="entry name" value="Asp/Glu_racemase_AS_1"/>
</dbReference>
<dbReference type="PANTHER" id="PTHR21198">
    <property type="entry name" value="GLUTAMATE RACEMASE"/>
    <property type="match status" value="1"/>
</dbReference>
<feature type="active site" description="Proton donor/acceptor" evidence="7">
    <location>
        <position position="100"/>
    </location>
</feature>
<dbReference type="UniPathway" id="UPA00219"/>
<feature type="binding site" evidence="7">
    <location>
        <begin position="37"/>
        <end position="38"/>
    </location>
    <ligand>
        <name>substrate</name>
    </ligand>
</feature>
<dbReference type="KEGG" id="cbe:Cbei_0032"/>
<evidence type="ECO:0000256" key="1">
    <source>
        <dbReference type="ARBA" id="ARBA00001602"/>
    </source>
</evidence>
<dbReference type="InterPro" id="IPR001920">
    <property type="entry name" value="Asp/Glu_race"/>
</dbReference>
<dbReference type="NCBIfam" id="TIGR00067">
    <property type="entry name" value="glut_race"/>
    <property type="match status" value="1"/>
</dbReference>
<comment type="catalytic activity">
    <reaction evidence="1 7">
        <text>L-glutamate = D-glutamate</text>
        <dbReference type="Rhea" id="RHEA:12813"/>
        <dbReference type="ChEBI" id="CHEBI:29985"/>
        <dbReference type="ChEBI" id="CHEBI:29986"/>
        <dbReference type="EC" id="5.1.1.3"/>
    </reaction>
</comment>
<dbReference type="HAMAP" id="MF_00258">
    <property type="entry name" value="Glu_racemase"/>
    <property type="match status" value="1"/>
</dbReference>
<dbReference type="PROSITE" id="PS00923">
    <property type="entry name" value="ASP_GLU_RACEMASE_1"/>
    <property type="match status" value="1"/>
</dbReference>
<feature type="active site" description="Proton donor/acceptor" evidence="7">
    <location>
        <position position="211"/>
    </location>
</feature>
<dbReference type="GO" id="GO:0008881">
    <property type="term" value="F:glutamate racemase activity"/>
    <property type="evidence" value="ECO:0007669"/>
    <property type="project" value="UniProtKB-UniRule"/>
</dbReference>
<accession>A6LPE2</accession>
<evidence type="ECO:0000313" key="8">
    <source>
        <dbReference type="EMBL" id="ABR32222.1"/>
    </source>
</evidence>
<comment type="function">
    <text evidence="7">Provides the (R)-glutamate required for cell wall biosynthesis.</text>
</comment>
<dbReference type="AlphaFoldDB" id="A6LPE2"/>
<keyword evidence="6 7" id="KW-0961">Cell wall biogenesis/degradation</keyword>
<dbReference type="PANTHER" id="PTHR21198:SF3">
    <property type="entry name" value="GLUTAMATE RACEMASE"/>
    <property type="match status" value="1"/>
</dbReference>
<keyword evidence="3 7" id="KW-0133">Cell shape</keyword>
<dbReference type="EMBL" id="CP000721">
    <property type="protein sequence ID" value="ABR32222.1"/>
    <property type="molecule type" value="Genomic_DNA"/>
</dbReference>
<feature type="binding site" evidence="7">
    <location>
        <begin position="212"/>
        <end position="213"/>
    </location>
    <ligand>
        <name>substrate</name>
    </ligand>
</feature>
<dbReference type="GO" id="GO:0071555">
    <property type="term" value="P:cell wall organization"/>
    <property type="evidence" value="ECO:0007669"/>
    <property type="project" value="UniProtKB-KW"/>
</dbReference>
<dbReference type="PROSITE" id="PS00924">
    <property type="entry name" value="ASP_GLU_RACEMASE_2"/>
    <property type="match status" value="1"/>
</dbReference>
<dbReference type="InterPro" id="IPR015942">
    <property type="entry name" value="Asp/Glu/hydantoin_racemase"/>
</dbReference>
<proteinExistence type="inferred from homology"/>
<dbReference type="GO" id="GO:0008360">
    <property type="term" value="P:regulation of cell shape"/>
    <property type="evidence" value="ECO:0007669"/>
    <property type="project" value="UniProtKB-KW"/>
</dbReference>
<evidence type="ECO:0000256" key="2">
    <source>
        <dbReference type="ARBA" id="ARBA00013090"/>
    </source>
</evidence>
<dbReference type="Proteomes" id="UP000000565">
    <property type="component" value="Chromosome"/>
</dbReference>
<dbReference type="FunFam" id="3.40.50.1860:FF:000001">
    <property type="entry name" value="Glutamate racemase"/>
    <property type="match status" value="1"/>
</dbReference>
<feature type="binding site" evidence="7">
    <location>
        <begin position="101"/>
        <end position="102"/>
    </location>
    <ligand>
        <name>substrate</name>
    </ligand>
</feature>
<dbReference type="HOGENOM" id="CLU_052344_1_0_9"/>
<reference evidence="8 9" key="2">
    <citation type="journal article" date="2011" name="BMC Genomics">
        <title>Single-nucleotide resolution analysis of the transcriptome structure of Clostridium beijerinckii NCIMB 8052 using RNA-Seq.</title>
        <authorList>
            <person name="Wang Y."/>
            <person name="Li X."/>
            <person name="Mao Y."/>
            <person name="Blaschek H.P."/>
        </authorList>
    </citation>
    <scope>NUCLEOTIDE SEQUENCE [LARGE SCALE GENOMIC DNA]</scope>
    <source>
        <strain evidence="9">ATCC 51743 / NCIMB 8052</strain>
    </source>
</reference>
<name>A6LPE2_CLOB8</name>
<sequence length="284" mass="31917">MKCGFIYLISYLRRPKYLKKWSEDVLNIKTDPIGFFDSGVGGLSVMREAISIMPNENFIYFGDSKNAPYGIKKVIEVRDLTIDAVEFLLSKNVKAVVIACNTATSAAIEEIRSKYKQISIIGIEPALKPAVKLNRKGQIIIMATPMTLREKKFKLLMDKYKNEADIISLPCAGLVEFIEQGIVEGEDLEYYLKEKFKGYLDNDISSIVLGCTHYPFIKKALSNVIGKEIPLIDGGFGTAQELKRKLIESGLLNDSKEKGNIEICNSINDDKVIDFCYSLINFKI</sequence>
<dbReference type="eggNOG" id="COG0796">
    <property type="taxonomic scope" value="Bacteria"/>
</dbReference>
<keyword evidence="4 7" id="KW-0573">Peptidoglycan synthesis</keyword>
<comment type="pathway">
    <text evidence="7">Cell wall biogenesis; peptidoglycan biosynthesis.</text>
</comment>
<protein>
    <recommendedName>
        <fullName evidence="2 7">Glutamate racemase</fullName>
        <ecNumber evidence="2 7">5.1.1.3</ecNumber>
    </recommendedName>
</protein>
<evidence type="ECO:0000256" key="3">
    <source>
        <dbReference type="ARBA" id="ARBA00022960"/>
    </source>
</evidence>